<accession>A0A6C1E2S9</accession>
<keyword evidence="3 12" id="KW-0813">Transport</keyword>
<comment type="similarity">
    <text evidence="2 12">Belongs to the mitochondrial carrier (TC 2.A.29) family.</text>
</comment>
<dbReference type="Gene3D" id="1.50.40.10">
    <property type="entry name" value="Mitochondrial carrier domain"/>
    <property type="match status" value="1"/>
</dbReference>
<evidence type="ECO:0000256" key="8">
    <source>
        <dbReference type="ARBA" id="ARBA00023128"/>
    </source>
</evidence>
<evidence type="ECO:0000256" key="4">
    <source>
        <dbReference type="ARBA" id="ARBA00022692"/>
    </source>
</evidence>
<evidence type="ECO:0000256" key="6">
    <source>
        <dbReference type="ARBA" id="ARBA00022792"/>
    </source>
</evidence>
<evidence type="ECO:0000313" key="15">
    <source>
        <dbReference type="Proteomes" id="UP000501346"/>
    </source>
</evidence>
<dbReference type="GO" id="GO:0005471">
    <property type="term" value="F:ATP:ADP antiporter activity"/>
    <property type="evidence" value="ECO:0007669"/>
    <property type="project" value="InterPro"/>
</dbReference>
<dbReference type="Pfam" id="PF00153">
    <property type="entry name" value="Mito_carr"/>
    <property type="match status" value="3"/>
</dbReference>
<evidence type="ECO:0000256" key="1">
    <source>
        <dbReference type="ARBA" id="ARBA00004448"/>
    </source>
</evidence>
<keyword evidence="5" id="KW-0677">Repeat</keyword>
<feature type="repeat" description="Solcar" evidence="11">
    <location>
        <begin position="213"/>
        <end position="300"/>
    </location>
</feature>
<evidence type="ECO:0000256" key="13">
    <source>
        <dbReference type="SAM" id="Phobius"/>
    </source>
</evidence>
<dbReference type="GO" id="GO:0005743">
    <property type="term" value="C:mitochondrial inner membrane"/>
    <property type="evidence" value="ECO:0007669"/>
    <property type="project" value="UniProtKB-SubCell"/>
</dbReference>
<dbReference type="InterPro" id="IPR002067">
    <property type="entry name" value="MCP"/>
</dbReference>
<evidence type="ECO:0000256" key="12">
    <source>
        <dbReference type="RuleBase" id="RU000488"/>
    </source>
</evidence>
<evidence type="ECO:0000256" key="9">
    <source>
        <dbReference type="ARBA" id="ARBA00023136"/>
    </source>
</evidence>
<dbReference type="GO" id="GO:0140021">
    <property type="term" value="P:mitochondrial ADP transmembrane transport"/>
    <property type="evidence" value="ECO:0007669"/>
    <property type="project" value="InterPro"/>
</dbReference>
<evidence type="ECO:0000256" key="5">
    <source>
        <dbReference type="ARBA" id="ARBA00022737"/>
    </source>
</evidence>
<feature type="transmembrane region" description="Helical" evidence="13">
    <location>
        <begin position="12"/>
        <end position="32"/>
    </location>
</feature>
<name>A0A6C1E2S9_SACPS</name>
<dbReference type="PRINTS" id="PR00927">
    <property type="entry name" value="ADPTRNSLCASE"/>
</dbReference>
<evidence type="ECO:0000256" key="3">
    <source>
        <dbReference type="ARBA" id="ARBA00022448"/>
    </source>
</evidence>
<dbReference type="FunFam" id="1.50.40.10:FF:000034">
    <property type="entry name" value="Mitochondrial 2-oxodicarboxylate carrier"/>
    <property type="match status" value="1"/>
</dbReference>
<dbReference type="OrthoDB" id="434783at2759"/>
<evidence type="ECO:0000256" key="7">
    <source>
        <dbReference type="ARBA" id="ARBA00022989"/>
    </source>
</evidence>
<evidence type="ECO:0000256" key="11">
    <source>
        <dbReference type="PROSITE-ProRule" id="PRU00282"/>
    </source>
</evidence>
<keyword evidence="4 11" id="KW-0812">Transmembrane</keyword>
<keyword evidence="15" id="KW-1185">Reference proteome</keyword>
<dbReference type="InterPro" id="IPR002113">
    <property type="entry name" value="ADT_euk_type"/>
</dbReference>
<dbReference type="PANTHER" id="PTHR46356:SF1">
    <property type="entry name" value="MITOCHONDRIAL 2-OXODICARBOXYLATE CARRIER"/>
    <property type="match status" value="1"/>
</dbReference>
<keyword evidence="7 13" id="KW-1133">Transmembrane helix</keyword>
<reference evidence="14 15" key="1">
    <citation type="journal article" date="2019" name="BMC Genomics">
        <title>Chromosome level assembly and comparative genome analysis confirm lager-brewing yeasts originated from a single hybridization.</title>
        <authorList>
            <person name="Salazar A.N."/>
            <person name="Gorter de Vries A.R."/>
            <person name="van den Broek M."/>
            <person name="Brouwers N."/>
            <person name="de la Torre Cortes P."/>
            <person name="Kuijpers N.G.A."/>
            <person name="Daran J.G."/>
            <person name="Abeel T."/>
        </authorList>
    </citation>
    <scope>NUCLEOTIDE SEQUENCE [LARGE SCALE GENOMIC DNA]</scope>
    <source>
        <strain evidence="14 15">CBS 1483</strain>
    </source>
</reference>
<dbReference type="InterPro" id="IPR018108">
    <property type="entry name" value="MCP_transmembrane"/>
</dbReference>
<comment type="function">
    <text evidence="10">Transports C5-C7 oxodicarboxylates across the inner membranes of mitochondria. Can transport 2-oxoadipate, 2-oxoglutarate, adipate, glutarate, 2-oxopimelate, oxaloacetate, citrate and malate. The main physiological role is probably to supply 2-oxoadipate and 2-oxoglutarate from the mitochondrial matrix to the cytosol where they are used in the biosynthesis of lysine and glutamate, respectively, and in lysine catabolism.</text>
</comment>
<dbReference type="InterPro" id="IPR051752">
    <property type="entry name" value="Mito_2-oxodicarb_carrier"/>
</dbReference>
<comment type="subcellular location">
    <subcellularLocation>
        <location evidence="1">Mitochondrion inner membrane</location>
        <topology evidence="1">Multi-pass membrane protein</topology>
    </subcellularLocation>
</comment>
<dbReference type="Proteomes" id="UP000501346">
    <property type="component" value="Chromosome ScXVI"/>
</dbReference>
<keyword evidence="6" id="KW-0999">Mitochondrion inner membrane</keyword>
<evidence type="ECO:0000256" key="2">
    <source>
        <dbReference type="ARBA" id="ARBA00006375"/>
    </source>
</evidence>
<organism evidence="14 15">
    <name type="scientific">Saccharomyces pastorianus</name>
    <name type="common">Lager yeast</name>
    <name type="synonym">Saccharomyces cerevisiae x Saccharomyces eubayanus</name>
    <dbReference type="NCBI Taxonomy" id="27292"/>
    <lineage>
        <taxon>Eukaryota</taxon>
        <taxon>Fungi</taxon>
        <taxon>Dikarya</taxon>
        <taxon>Ascomycota</taxon>
        <taxon>Saccharomycotina</taxon>
        <taxon>Saccharomycetes</taxon>
        <taxon>Saccharomycetales</taxon>
        <taxon>Saccharomycetaceae</taxon>
        <taxon>Saccharomyces</taxon>
    </lineage>
</organism>
<proteinExistence type="inferred from homology"/>
<dbReference type="SUPFAM" id="SSF103506">
    <property type="entry name" value="Mitochondrial carrier"/>
    <property type="match status" value="1"/>
</dbReference>
<gene>
    <name evidence="14" type="primary">ODC1_1</name>
    <name evidence="14" type="ORF">GRS66_005276</name>
</gene>
<keyword evidence="8" id="KW-0496">Mitochondrion</keyword>
<dbReference type="GO" id="GO:1990544">
    <property type="term" value="P:mitochondrial ATP transmembrane transport"/>
    <property type="evidence" value="ECO:0007669"/>
    <property type="project" value="InterPro"/>
</dbReference>
<dbReference type="GO" id="GO:0006839">
    <property type="term" value="P:mitochondrial transport"/>
    <property type="evidence" value="ECO:0007669"/>
    <property type="project" value="UniProtKB-ARBA"/>
</dbReference>
<dbReference type="SMR" id="A0A6C1E2S9"/>
<evidence type="ECO:0000313" key="14">
    <source>
        <dbReference type="EMBL" id="QID82844.1"/>
    </source>
</evidence>
<keyword evidence="9 11" id="KW-0472">Membrane</keyword>
<feature type="repeat" description="Solcar" evidence="11">
    <location>
        <begin position="120"/>
        <end position="204"/>
    </location>
</feature>
<dbReference type="PROSITE" id="PS50920">
    <property type="entry name" value="SOLCAR"/>
    <property type="match status" value="3"/>
</dbReference>
<sequence length="310" mass="34206">MTSIDNRPLPFIYQFTAGAIAGVSELLVMYPLDVVKTRMQLQVTTKGHPAVVAAKAAVDHYTGVMDCLTKIVKKEGFSHLYKGITSPILMEAPKRAIKFSGNDTFQTFYKKIFPTPNGEMTQKIAIYSGASAGAVEAFVVAPFELVKIRLQDVNSQFKTPIEVVKNSVVKGGVLSLFNGLEATIWRHVLWNAGYFGIIFQIRKLLPAAKTSTEKTRNDLIAGAIGGTVGCLLNTPFDVVKSRIQRSSGPLRKYNWSLPSVLLVYREEGFKALYKGFAPKVMRLAPGGGLLLVVFTNVMDFFREVKYGKKQ</sequence>
<dbReference type="PANTHER" id="PTHR46356">
    <property type="entry name" value="MITOCHONDRIAL 2-OXODICARBOXYLATE CARRIER"/>
    <property type="match status" value="1"/>
</dbReference>
<protein>
    <submittedName>
        <fullName evidence="14">Mitochondrial 2-oxoadipate and 2-oxoglutarate transporter</fullName>
    </submittedName>
</protein>
<dbReference type="GO" id="GO:0005310">
    <property type="term" value="F:dicarboxylic acid transmembrane transporter activity"/>
    <property type="evidence" value="ECO:0007669"/>
    <property type="project" value="UniProtKB-ARBA"/>
</dbReference>
<dbReference type="InterPro" id="IPR023395">
    <property type="entry name" value="MCP_dom_sf"/>
</dbReference>
<evidence type="ECO:0000256" key="10">
    <source>
        <dbReference type="ARBA" id="ARBA00057698"/>
    </source>
</evidence>
<dbReference type="PRINTS" id="PR00926">
    <property type="entry name" value="MITOCARRIER"/>
</dbReference>
<feature type="repeat" description="Solcar" evidence="11">
    <location>
        <begin position="9"/>
        <end position="108"/>
    </location>
</feature>
<dbReference type="EMBL" id="CP048997">
    <property type="protein sequence ID" value="QID82844.1"/>
    <property type="molecule type" value="Genomic_DNA"/>
</dbReference>
<dbReference type="AlphaFoldDB" id="A0A6C1E2S9"/>